<name>A0A1E7Z8N7_9ALTE</name>
<dbReference type="STRING" id="1656094.BFC18_00280"/>
<keyword evidence="5" id="KW-1185">Reference proteome</keyword>
<dbReference type="Pfam" id="PF20434">
    <property type="entry name" value="BD-FAE"/>
    <property type="match status" value="1"/>
</dbReference>
<dbReference type="PANTHER" id="PTHR48081:SF6">
    <property type="entry name" value="PEPTIDASE S9 PROLYL OLIGOPEPTIDASE CATALYTIC DOMAIN-CONTAINING PROTEIN"/>
    <property type="match status" value="1"/>
</dbReference>
<accession>A0A1E7Z8N7</accession>
<dbReference type="GO" id="GO:0016787">
    <property type="term" value="F:hydrolase activity"/>
    <property type="evidence" value="ECO:0007669"/>
    <property type="project" value="UniProtKB-KW"/>
</dbReference>
<keyword evidence="1" id="KW-0378">Hydrolase</keyword>
<dbReference type="AlphaFoldDB" id="A0A1E7Z8N7"/>
<dbReference type="RefSeq" id="WP_070126362.1">
    <property type="nucleotide sequence ID" value="NZ_MDHN01000034.1"/>
</dbReference>
<dbReference type="Proteomes" id="UP000175691">
    <property type="component" value="Unassembled WGS sequence"/>
</dbReference>
<dbReference type="Gene3D" id="3.40.50.1820">
    <property type="entry name" value="alpha/beta hydrolase"/>
    <property type="match status" value="1"/>
</dbReference>
<evidence type="ECO:0000313" key="4">
    <source>
        <dbReference type="EMBL" id="OFC69913.1"/>
    </source>
</evidence>
<reference evidence="4 5" key="1">
    <citation type="submission" date="2016-08" db="EMBL/GenBank/DDBJ databases">
        <authorList>
            <person name="Seilhamer J.J."/>
        </authorList>
    </citation>
    <scope>NUCLEOTIDE SEQUENCE [LARGE SCALE GENOMIC DNA]</scope>
    <source>
        <strain evidence="4 5">KCTC 42603</strain>
    </source>
</reference>
<feature type="chain" id="PRO_5009209492" description="BD-FAE-like domain-containing protein" evidence="2">
    <location>
        <begin position="21"/>
        <end position="310"/>
    </location>
</feature>
<feature type="domain" description="BD-FAE-like" evidence="3">
    <location>
        <begin position="70"/>
        <end position="263"/>
    </location>
</feature>
<sequence>MKRLYFFILFLFLNGDFALADNWTRTEIDLYPNGIPGEISHATSEYVGRQTVGDQSVVAVDKPELTMVAPQPEARTGAAVLIMPGGGYQHLAIDKEGFKVAERFAEAGVTAFVLKYRMPLAANMDNPSTGPLQDAQQAMTVIRKNAEKWGLNNERIGVMGFSAGGHLASTVATHFKKPVQAVHSRKGLRPDFQVLIYPVVSMTDGVTHEGSRTSLLGDNYDKGMIQRFSAEMNVTTNTPPAFIVHANDDKAVPVTNALNYHRALVNKRVPVQMLLLPDGGHGFGMRHPIDWFETMLSWMKAYGMFDEKTS</sequence>
<feature type="signal peptide" evidence="2">
    <location>
        <begin position="1"/>
        <end position="20"/>
    </location>
</feature>
<keyword evidence="2" id="KW-0732">Signal</keyword>
<evidence type="ECO:0000313" key="5">
    <source>
        <dbReference type="Proteomes" id="UP000175691"/>
    </source>
</evidence>
<dbReference type="SUPFAM" id="SSF53474">
    <property type="entry name" value="alpha/beta-Hydrolases"/>
    <property type="match status" value="1"/>
</dbReference>
<proteinExistence type="predicted"/>
<evidence type="ECO:0000256" key="1">
    <source>
        <dbReference type="ARBA" id="ARBA00022801"/>
    </source>
</evidence>
<evidence type="ECO:0000259" key="3">
    <source>
        <dbReference type="Pfam" id="PF20434"/>
    </source>
</evidence>
<organism evidence="4 5">
    <name type="scientific">Alteromonas confluentis</name>
    <dbReference type="NCBI Taxonomy" id="1656094"/>
    <lineage>
        <taxon>Bacteria</taxon>
        <taxon>Pseudomonadati</taxon>
        <taxon>Pseudomonadota</taxon>
        <taxon>Gammaproteobacteria</taxon>
        <taxon>Alteromonadales</taxon>
        <taxon>Alteromonadaceae</taxon>
        <taxon>Alteromonas/Salinimonas group</taxon>
        <taxon>Alteromonas</taxon>
    </lineage>
</organism>
<dbReference type="InterPro" id="IPR029058">
    <property type="entry name" value="AB_hydrolase_fold"/>
</dbReference>
<dbReference type="EMBL" id="MDHN01000034">
    <property type="protein sequence ID" value="OFC69913.1"/>
    <property type="molecule type" value="Genomic_DNA"/>
</dbReference>
<dbReference type="InterPro" id="IPR050300">
    <property type="entry name" value="GDXG_lipolytic_enzyme"/>
</dbReference>
<dbReference type="PANTHER" id="PTHR48081">
    <property type="entry name" value="AB HYDROLASE SUPERFAMILY PROTEIN C4A8.06C"/>
    <property type="match status" value="1"/>
</dbReference>
<comment type="caution">
    <text evidence="4">The sequence shown here is derived from an EMBL/GenBank/DDBJ whole genome shotgun (WGS) entry which is preliminary data.</text>
</comment>
<gene>
    <name evidence="4" type="ORF">BFC18_00280</name>
</gene>
<dbReference type="InterPro" id="IPR049492">
    <property type="entry name" value="BD-FAE-like_dom"/>
</dbReference>
<evidence type="ECO:0000256" key="2">
    <source>
        <dbReference type="SAM" id="SignalP"/>
    </source>
</evidence>
<protein>
    <recommendedName>
        <fullName evidence="3">BD-FAE-like domain-containing protein</fullName>
    </recommendedName>
</protein>